<protein>
    <submittedName>
        <fullName evidence="1">23455_t:CDS:1</fullName>
    </submittedName>
</protein>
<evidence type="ECO:0000313" key="1">
    <source>
        <dbReference type="EMBL" id="CAG8797030.1"/>
    </source>
</evidence>
<evidence type="ECO:0000313" key="2">
    <source>
        <dbReference type="Proteomes" id="UP000789920"/>
    </source>
</evidence>
<name>A0ACA9RL22_9GLOM</name>
<reference evidence="1" key="1">
    <citation type="submission" date="2021-06" db="EMBL/GenBank/DDBJ databases">
        <authorList>
            <person name="Kallberg Y."/>
            <person name="Tangrot J."/>
            <person name="Rosling A."/>
        </authorList>
    </citation>
    <scope>NUCLEOTIDE SEQUENCE</scope>
    <source>
        <strain evidence="1">MA461A</strain>
    </source>
</reference>
<gene>
    <name evidence="1" type="ORF">RPERSI_LOCUS20271</name>
</gene>
<feature type="non-terminal residue" evidence="1">
    <location>
        <position position="1"/>
    </location>
</feature>
<dbReference type="EMBL" id="CAJVQC010056941">
    <property type="protein sequence ID" value="CAG8797030.1"/>
    <property type="molecule type" value="Genomic_DNA"/>
</dbReference>
<sequence>TSEKAYPRQNLTTVLNHSKTTAHGKTTARPLQNLAKDLFQTKLDKTNLITASFNHRIFTTAKL</sequence>
<keyword evidence="2" id="KW-1185">Reference proteome</keyword>
<proteinExistence type="predicted"/>
<dbReference type="Proteomes" id="UP000789920">
    <property type="component" value="Unassembled WGS sequence"/>
</dbReference>
<accession>A0ACA9RL22</accession>
<comment type="caution">
    <text evidence="1">The sequence shown here is derived from an EMBL/GenBank/DDBJ whole genome shotgun (WGS) entry which is preliminary data.</text>
</comment>
<organism evidence="1 2">
    <name type="scientific">Racocetra persica</name>
    <dbReference type="NCBI Taxonomy" id="160502"/>
    <lineage>
        <taxon>Eukaryota</taxon>
        <taxon>Fungi</taxon>
        <taxon>Fungi incertae sedis</taxon>
        <taxon>Mucoromycota</taxon>
        <taxon>Glomeromycotina</taxon>
        <taxon>Glomeromycetes</taxon>
        <taxon>Diversisporales</taxon>
        <taxon>Gigasporaceae</taxon>
        <taxon>Racocetra</taxon>
    </lineage>
</organism>